<reference evidence="3" key="1">
    <citation type="submission" date="2023-10" db="EMBL/GenBank/DDBJ databases">
        <title>Chromosome-level genome of the transformable northern wattle, Acacia crassicarpa.</title>
        <authorList>
            <person name="Massaro I."/>
            <person name="Sinha N.R."/>
            <person name="Poethig S."/>
            <person name="Leichty A.R."/>
        </authorList>
    </citation>
    <scope>NUCLEOTIDE SEQUENCE</scope>
    <source>
        <strain evidence="3">Acra3RX</strain>
        <tissue evidence="3">Leaf</tissue>
    </source>
</reference>
<keyword evidence="4" id="KW-1185">Reference proteome</keyword>
<evidence type="ECO:0000313" key="3">
    <source>
        <dbReference type="EMBL" id="KAK4268332.1"/>
    </source>
</evidence>
<dbReference type="InterPro" id="IPR044823">
    <property type="entry name" value="ASIL1/2-like"/>
</dbReference>
<organism evidence="3 4">
    <name type="scientific">Acacia crassicarpa</name>
    <name type="common">northern wattle</name>
    <dbReference type="NCBI Taxonomy" id="499986"/>
    <lineage>
        <taxon>Eukaryota</taxon>
        <taxon>Viridiplantae</taxon>
        <taxon>Streptophyta</taxon>
        <taxon>Embryophyta</taxon>
        <taxon>Tracheophyta</taxon>
        <taxon>Spermatophyta</taxon>
        <taxon>Magnoliopsida</taxon>
        <taxon>eudicotyledons</taxon>
        <taxon>Gunneridae</taxon>
        <taxon>Pentapetalae</taxon>
        <taxon>rosids</taxon>
        <taxon>fabids</taxon>
        <taxon>Fabales</taxon>
        <taxon>Fabaceae</taxon>
        <taxon>Caesalpinioideae</taxon>
        <taxon>mimosoid clade</taxon>
        <taxon>Acacieae</taxon>
        <taxon>Acacia</taxon>
    </lineage>
</organism>
<dbReference type="InterPro" id="IPR044822">
    <property type="entry name" value="Myb_DNA-bind_4"/>
</dbReference>
<feature type="compositionally biased region" description="Acidic residues" evidence="1">
    <location>
        <begin position="140"/>
        <end position="154"/>
    </location>
</feature>
<sequence>MASPPSPKPLSLVATTASLTKKAQSIPWTHQETINLIQAYQDKWYSLKRGPLKANQWEEVAVTVAVRCGYDYNEPSKTAVQCRHKMEKLRQRYRAENHRLAASSSFGSRVWQYFDLMDQLEKGPVPISAQPLVAFMPFDYDDNEEENDDDDSDDYDKYNDIDERRKYSQSRSTDYFLISQRPESRYRGVSEFSREQVAKRLRRVSEEEEENFEEVSGERMVEGIGLVSGLAAEMKAFAERFIGMENLKMEMMKETERCRLEMENKRTEMIVKSQQRIVDSIGKAFGFPKKMKISPEI</sequence>
<accession>A0AAE1JD95</accession>
<dbReference type="Pfam" id="PF13837">
    <property type="entry name" value="Myb_DNA-bind_4"/>
    <property type="match status" value="1"/>
</dbReference>
<dbReference type="InterPro" id="IPR001005">
    <property type="entry name" value="SANT/Myb"/>
</dbReference>
<gene>
    <name evidence="3" type="ORF">QN277_025004</name>
</gene>
<evidence type="ECO:0000256" key="1">
    <source>
        <dbReference type="SAM" id="MobiDB-lite"/>
    </source>
</evidence>
<proteinExistence type="predicted"/>
<feature type="domain" description="Myb-like" evidence="2">
    <location>
        <begin position="27"/>
        <end position="90"/>
    </location>
</feature>
<dbReference type="FunFam" id="1.10.10.60:FF:000152">
    <property type="entry name" value="Trihelix transcription factor ASIL2"/>
    <property type="match status" value="1"/>
</dbReference>
<comment type="caution">
    <text evidence="3">The sequence shown here is derived from an EMBL/GenBank/DDBJ whole genome shotgun (WGS) entry which is preliminary data.</text>
</comment>
<dbReference type="PANTHER" id="PTHR31307">
    <property type="entry name" value="TRIHELIX TRANSCRIPTION FACTOR ASIL2"/>
    <property type="match status" value="1"/>
</dbReference>
<dbReference type="EMBL" id="JAWXYG010000007">
    <property type="protein sequence ID" value="KAK4268332.1"/>
    <property type="molecule type" value="Genomic_DNA"/>
</dbReference>
<protein>
    <recommendedName>
        <fullName evidence="2">Myb-like domain-containing protein</fullName>
    </recommendedName>
</protein>
<feature type="region of interest" description="Disordered" evidence="1">
    <location>
        <begin position="140"/>
        <end position="163"/>
    </location>
</feature>
<evidence type="ECO:0000259" key="2">
    <source>
        <dbReference type="PROSITE" id="PS50090"/>
    </source>
</evidence>
<dbReference type="Proteomes" id="UP001293593">
    <property type="component" value="Unassembled WGS sequence"/>
</dbReference>
<name>A0AAE1JD95_9FABA</name>
<dbReference type="Gene3D" id="1.10.10.60">
    <property type="entry name" value="Homeodomain-like"/>
    <property type="match status" value="1"/>
</dbReference>
<dbReference type="PANTHER" id="PTHR31307:SF3">
    <property type="entry name" value="HOMEODOMAIN-LIKE SUPERFAMILY PROTEIN"/>
    <property type="match status" value="1"/>
</dbReference>
<dbReference type="PROSITE" id="PS50090">
    <property type="entry name" value="MYB_LIKE"/>
    <property type="match status" value="1"/>
</dbReference>
<evidence type="ECO:0000313" key="4">
    <source>
        <dbReference type="Proteomes" id="UP001293593"/>
    </source>
</evidence>
<dbReference type="AlphaFoldDB" id="A0AAE1JD95"/>
<dbReference type="SMART" id="SM00595">
    <property type="entry name" value="MADF"/>
    <property type="match status" value="1"/>
</dbReference>